<evidence type="ECO:0000256" key="1">
    <source>
        <dbReference type="SAM" id="MobiDB-lite"/>
    </source>
</evidence>
<feature type="region of interest" description="Disordered" evidence="1">
    <location>
        <begin position="1"/>
        <end position="26"/>
    </location>
</feature>
<reference evidence="2" key="2">
    <citation type="submission" date="2020-08" db="EMBL/GenBank/DDBJ databases">
        <title>Plant Genome Project.</title>
        <authorList>
            <person name="Zhang R.-G."/>
        </authorList>
    </citation>
    <scope>NUCLEOTIDE SEQUENCE</scope>
    <source>
        <strain evidence="2">Huo1</strain>
        <tissue evidence="2">Leaf</tissue>
    </source>
</reference>
<sequence length="104" mass="10888">MEADYSSDDQITSPLLRQSDEVEVENSPIKQVALTVSTSDDPSLPRADVQNVVAGDAVVCAPLLPEPVLLVQDGAPLHHRHLRADRGGAAGAADGSQDHGPCLL</sequence>
<evidence type="ECO:0000313" key="3">
    <source>
        <dbReference type="Proteomes" id="UP000298416"/>
    </source>
</evidence>
<protein>
    <submittedName>
        <fullName evidence="2">Uncharacterized protein</fullName>
    </submittedName>
</protein>
<accession>A0A8X8WMW3</accession>
<organism evidence="2">
    <name type="scientific">Salvia splendens</name>
    <name type="common">Scarlet sage</name>
    <dbReference type="NCBI Taxonomy" id="180675"/>
    <lineage>
        <taxon>Eukaryota</taxon>
        <taxon>Viridiplantae</taxon>
        <taxon>Streptophyta</taxon>
        <taxon>Embryophyta</taxon>
        <taxon>Tracheophyta</taxon>
        <taxon>Spermatophyta</taxon>
        <taxon>Magnoliopsida</taxon>
        <taxon>eudicotyledons</taxon>
        <taxon>Gunneridae</taxon>
        <taxon>Pentapetalae</taxon>
        <taxon>asterids</taxon>
        <taxon>lamiids</taxon>
        <taxon>Lamiales</taxon>
        <taxon>Lamiaceae</taxon>
        <taxon>Nepetoideae</taxon>
        <taxon>Mentheae</taxon>
        <taxon>Salviinae</taxon>
        <taxon>Salvia</taxon>
        <taxon>Salvia subgen. Calosphace</taxon>
        <taxon>core Calosphace</taxon>
    </lineage>
</organism>
<dbReference type="AlphaFoldDB" id="A0A8X8WMW3"/>
<name>A0A8X8WMW3_SALSN</name>
<reference evidence="2" key="1">
    <citation type="submission" date="2018-01" db="EMBL/GenBank/DDBJ databases">
        <authorList>
            <person name="Mao J.F."/>
        </authorList>
    </citation>
    <scope>NUCLEOTIDE SEQUENCE</scope>
    <source>
        <strain evidence="2">Huo1</strain>
        <tissue evidence="2">Leaf</tissue>
    </source>
</reference>
<dbReference type="EMBL" id="PNBA02000016">
    <property type="protein sequence ID" value="KAG6396894.1"/>
    <property type="molecule type" value="Genomic_DNA"/>
</dbReference>
<evidence type="ECO:0000313" key="2">
    <source>
        <dbReference type="EMBL" id="KAG6396894.1"/>
    </source>
</evidence>
<dbReference type="Proteomes" id="UP000298416">
    <property type="component" value="Unassembled WGS sequence"/>
</dbReference>
<gene>
    <name evidence="2" type="ORF">SASPL_143052</name>
</gene>
<keyword evidence="3" id="KW-1185">Reference proteome</keyword>
<proteinExistence type="predicted"/>
<feature type="region of interest" description="Disordered" evidence="1">
    <location>
        <begin position="82"/>
        <end position="104"/>
    </location>
</feature>
<comment type="caution">
    <text evidence="2">The sequence shown here is derived from an EMBL/GenBank/DDBJ whole genome shotgun (WGS) entry which is preliminary data.</text>
</comment>